<protein>
    <submittedName>
        <fullName evidence="1">Uncharacterized protein</fullName>
    </submittedName>
</protein>
<accession>A0A645AZH1</accession>
<gene>
    <name evidence="1" type="ORF">SDC9_103105</name>
</gene>
<reference evidence="1" key="1">
    <citation type="submission" date="2019-08" db="EMBL/GenBank/DDBJ databases">
        <authorList>
            <person name="Kucharzyk K."/>
            <person name="Murdoch R.W."/>
            <person name="Higgins S."/>
            <person name="Loffler F."/>
        </authorList>
    </citation>
    <scope>NUCLEOTIDE SEQUENCE</scope>
</reference>
<proteinExistence type="predicted"/>
<comment type="caution">
    <text evidence="1">The sequence shown here is derived from an EMBL/GenBank/DDBJ whole genome shotgun (WGS) entry which is preliminary data.</text>
</comment>
<sequence>MQIESSRRQRLPGQQLVSIQQGHIQISDHLHRQTVVGVGKIEAVRARLVVEDGQVILFPGIDQIDPVDFPADVQGAAVVQRHVQPVQHLFATQLSKDRFGADVLQRRPTAVLVEHPSHLLDRFAQLVADEGHPVRRRQDLIFVVPVDILQNVIGNLLDRLLAQLSGIDEPALQLVDDLFQGFMEKFARAGSGQLVFRSFLELQAVLQEVAVRIFKIALELRDRQIQVFPVELFGDRSRQLARHVLVPKTGENLLHRPLSLRILGDVRQNVFP</sequence>
<evidence type="ECO:0000313" key="1">
    <source>
        <dbReference type="EMBL" id="MPM56303.1"/>
    </source>
</evidence>
<organism evidence="1">
    <name type="scientific">bioreactor metagenome</name>
    <dbReference type="NCBI Taxonomy" id="1076179"/>
    <lineage>
        <taxon>unclassified sequences</taxon>
        <taxon>metagenomes</taxon>
        <taxon>ecological metagenomes</taxon>
    </lineage>
</organism>
<dbReference type="EMBL" id="VSSQ01015690">
    <property type="protein sequence ID" value="MPM56303.1"/>
    <property type="molecule type" value="Genomic_DNA"/>
</dbReference>
<dbReference type="AlphaFoldDB" id="A0A645AZH1"/>
<name>A0A645AZH1_9ZZZZ</name>